<keyword evidence="4" id="KW-0418">Kinase</keyword>
<comment type="caution">
    <text evidence="4">The sequence shown here is derived from an EMBL/GenBank/DDBJ whole genome shotgun (WGS) entry which is preliminary data.</text>
</comment>
<feature type="coiled-coil region" evidence="1">
    <location>
        <begin position="163"/>
        <end position="190"/>
    </location>
</feature>
<dbReference type="Proteomes" id="UP001597112">
    <property type="component" value="Unassembled WGS sequence"/>
</dbReference>
<dbReference type="GO" id="GO:0004673">
    <property type="term" value="F:protein histidine kinase activity"/>
    <property type="evidence" value="ECO:0007669"/>
    <property type="project" value="UniProtKB-EC"/>
</dbReference>
<dbReference type="EMBL" id="JBHTKA010000001">
    <property type="protein sequence ID" value="MFD0999139.1"/>
    <property type="molecule type" value="Genomic_DNA"/>
</dbReference>
<dbReference type="PANTHER" id="PTHR34220:SF7">
    <property type="entry name" value="SENSOR HISTIDINE KINASE YPDA"/>
    <property type="match status" value="1"/>
</dbReference>
<feature type="transmembrane region" description="Helical" evidence="2">
    <location>
        <begin position="53"/>
        <end position="79"/>
    </location>
</feature>
<organism evidence="4 5">
    <name type="scientific">Ohtaekwangia kribbensis</name>
    <dbReference type="NCBI Taxonomy" id="688913"/>
    <lineage>
        <taxon>Bacteria</taxon>
        <taxon>Pseudomonadati</taxon>
        <taxon>Bacteroidota</taxon>
        <taxon>Cytophagia</taxon>
        <taxon>Cytophagales</taxon>
        <taxon>Fulvivirgaceae</taxon>
        <taxon>Ohtaekwangia</taxon>
    </lineage>
</organism>
<gene>
    <name evidence="4" type="ORF">ACFQ21_07465</name>
</gene>
<protein>
    <submittedName>
        <fullName evidence="4">Sensor histidine kinase</fullName>
        <ecNumber evidence="4">2.7.13.3</ecNumber>
    </submittedName>
</protein>
<sequence length="386" mass="44803">MYTGEATRQKRNPFEAAISPSLLLQSRITFHAIFWLCLIAYEGLISGMVDDQYLQRITISFIELPMKIMATYFTLYVLIDKLLIRKKYSMFVMSFLLSMAVFGILARTMAYHTIYPLYWPQATMVPLLFFPKILIGIFSIYSVVAIVASFHLMKHWYRHQQASQYLQRTAQQLEKEKLEAELKLLKSQINPHFLFNTLNNLYALTLQNSHKAPEMVYKLSQLMNYMLYDSNQPDVPLQKEIQYIQNYIALEKVRYDSLDVSLNVYDVPDSIRIAPLLILPFVENAFKHGVSNQLSGGWVRVDILLQEDILVLKVENSKNIALIPEQKSVSGIGLQNVRKRLDLIYPNRYSLQSMDEDETYLSILKITLTESELQEMITIPDQLVTV</sequence>
<dbReference type="RefSeq" id="WP_377577052.1">
    <property type="nucleotide sequence ID" value="NZ_JBHTKA010000001.1"/>
</dbReference>
<evidence type="ECO:0000256" key="1">
    <source>
        <dbReference type="SAM" id="Coils"/>
    </source>
</evidence>
<keyword evidence="2" id="KW-0812">Transmembrane</keyword>
<keyword evidence="4" id="KW-0808">Transferase</keyword>
<evidence type="ECO:0000256" key="2">
    <source>
        <dbReference type="SAM" id="Phobius"/>
    </source>
</evidence>
<keyword evidence="1" id="KW-0175">Coiled coil</keyword>
<evidence type="ECO:0000313" key="4">
    <source>
        <dbReference type="EMBL" id="MFD0999139.1"/>
    </source>
</evidence>
<feature type="domain" description="Signal transduction histidine kinase internal region" evidence="3">
    <location>
        <begin position="180"/>
        <end position="256"/>
    </location>
</feature>
<dbReference type="InterPro" id="IPR036890">
    <property type="entry name" value="HATPase_C_sf"/>
</dbReference>
<accession>A0ABW3JYZ4</accession>
<keyword evidence="5" id="KW-1185">Reference proteome</keyword>
<dbReference type="Gene3D" id="3.30.565.10">
    <property type="entry name" value="Histidine kinase-like ATPase, C-terminal domain"/>
    <property type="match status" value="1"/>
</dbReference>
<dbReference type="SUPFAM" id="SSF55874">
    <property type="entry name" value="ATPase domain of HSP90 chaperone/DNA topoisomerase II/histidine kinase"/>
    <property type="match status" value="1"/>
</dbReference>
<dbReference type="InterPro" id="IPR010559">
    <property type="entry name" value="Sig_transdc_His_kin_internal"/>
</dbReference>
<name>A0ABW3JYZ4_9BACT</name>
<proteinExistence type="predicted"/>
<dbReference type="PANTHER" id="PTHR34220">
    <property type="entry name" value="SENSOR HISTIDINE KINASE YPDA"/>
    <property type="match status" value="1"/>
</dbReference>
<dbReference type="EC" id="2.7.13.3" evidence="4"/>
<feature type="transmembrane region" description="Helical" evidence="2">
    <location>
        <begin position="91"/>
        <end position="113"/>
    </location>
</feature>
<dbReference type="InterPro" id="IPR050640">
    <property type="entry name" value="Bact_2-comp_sensor_kinase"/>
</dbReference>
<feature type="transmembrane region" description="Helical" evidence="2">
    <location>
        <begin position="133"/>
        <end position="153"/>
    </location>
</feature>
<evidence type="ECO:0000259" key="3">
    <source>
        <dbReference type="Pfam" id="PF06580"/>
    </source>
</evidence>
<keyword evidence="2" id="KW-0472">Membrane</keyword>
<evidence type="ECO:0000313" key="5">
    <source>
        <dbReference type="Proteomes" id="UP001597112"/>
    </source>
</evidence>
<feature type="transmembrane region" description="Helical" evidence="2">
    <location>
        <begin position="21"/>
        <end position="41"/>
    </location>
</feature>
<keyword evidence="2" id="KW-1133">Transmembrane helix</keyword>
<reference evidence="5" key="1">
    <citation type="journal article" date="2019" name="Int. J. Syst. Evol. Microbiol.">
        <title>The Global Catalogue of Microorganisms (GCM) 10K type strain sequencing project: providing services to taxonomists for standard genome sequencing and annotation.</title>
        <authorList>
            <consortium name="The Broad Institute Genomics Platform"/>
            <consortium name="The Broad Institute Genome Sequencing Center for Infectious Disease"/>
            <person name="Wu L."/>
            <person name="Ma J."/>
        </authorList>
    </citation>
    <scope>NUCLEOTIDE SEQUENCE [LARGE SCALE GENOMIC DNA]</scope>
    <source>
        <strain evidence="5">CCUG 58938</strain>
    </source>
</reference>
<dbReference type="Pfam" id="PF06580">
    <property type="entry name" value="His_kinase"/>
    <property type="match status" value="1"/>
</dbReference>